<dbReference type="EMBL" id="JAQIZZ010000005">
    <property type="protein sequence ID" value="KAJ5540822.1"/>
    <property type="molecule type" value="Genomic_DNA"/>
</dbReference>
<dbReference type="NCBIfam" id="TIGR00283">
    <property type="entry name" value="arch_pth2"/>
    <property type="match status" value="1"/>
</dbReference>
<dbReference type="CDD" id="cd02430">
    <property type="entry name" value="PTH2"/>
    <property type="match status" value="1"/>
</dbReference>
<proteinExistence type="inferred from homology"/>
<feature type="compositionally biased region" description="Acidic residues" evidence="5">
    <location>
        <begin position="60"/>
        <end position="82"/>
    </location>
</feature>
<keyword evidence="8" id="KW-1185">Reference proteome</keyword>
<keyword evidence="2 7" id="KW-0378">Hydrolase</keyword>
<dbReference type="Gene3D" id="3.40.1490.10">
    <property type="entry name" value="Bit1"/>
    <property type="match status" value="1"/>
</dbReference>
<dbReference type="GO" id="GO:0005829">
    <property type="term" value="C:cytosol"/>
    <property type="evidence" value="ECO:0007669"/>
    <property type="project" value="TreeGrafter"/>
</dbReference>
<reference evidence="7 8" key="1">
    <citation type="journal article" date="2023" name="IMA Fungus">
        <title>Comparative genomic study of the Penicillium genus elucidates a diverse pangenome and 15 lateral gene transfer events.</title>
        <authorList>
            <person name="Petersen C."/>
            <person name="Sorensen T."/>
            <person name="Nielsen M.R."/>
            <person name="Sondergaard T.E."/>
            <person name="Sorensen J.L."/>
            <person name="Fitzpatrick D.A."/>
            <person name="Frisvad J.C."/>
            <person name="Nielsen K.L."/>
        </authorList>
    </citation>
    <scope>NUCLEOTIDE SEQUENCE [LARGE SCALE GENOMIC DNA]</scope>
    <source>
        <strain evidence="7 8">IBT 35679</strain>
    </source>
</reference>
<dbReference type="GO" id="GO:0004045">
    <property type="term" value="F:peptidyl-tRNA hydrolase activity"/>
    <property type="evidence" value="ECO:0007669"/>
    <property type="project" value="UniProtKB-EC"/>
</dbReference>
<comment type="similarity">
    <text evidence="3">Belongs to the PTH2 family.</text>
</comment>
<evidence type="ECO:0000256" key="2">
    <source>
        <dbReference type="ARBA" id="ARBA00022801"/>
    </source>
</evidence>
<comment type="caution">
    <text evidence="7">The sequence shown here is derived from an EMBL/GenBank/DDBJ whole genome shotgun (WGS) entry which is preliminary data.</text>
</comment>
<evidence type="ECO:0000256" key="1">
    <source>
        <dbReference type="ARBA" id="ARBA00013260"/>
    </source>
</evidence>
<dbReference type="Pfam" id="PF01981">
    <property type="entry name" value="PTH2"/>
    <property type="match status" value="1"/>
</dbReference>
<evidence type="ECO:0000313" key="7">
    <source>
        <dbReference type="EMBL" id="KAJ5540822.1"/>
    </source>
</evidence>
<keyword evidence="6" id="KW-0472">Membrane</keyword>
<dbReference type="EC" id="3.1.1.29" evidence="1"/>
<gene>
    <name evidence="7" type="ORF">N7494_005898</name>
</gene>
<feature type="region of interest" description="Disordered" evidence="5">
    <location>
        <begin position="52"/>
        <end position="86"/>
    </location>
</feature>
<feature type="transmembrane region" description="Helical" evidence="6">
    <location>
        <begin position="15"/>
        <end position="33"/>
    </location>
</feature>
<dbReference type="Proteomes" id="UP001220324">
    <property type="component" value="Unassembled WGS sequence"/>
</dbReference>
<dbReference type="PANTHER" id="PTHR12649">
    <property type="entry name" value="PEPTIDYL-TRNA HYDROLASE 2"/>
    <property type="match status" value="1"/>
</dbReference>
<evidence type="ECO:0000313" key="8">
    <source>
        <dbReference type="Proteomes" id="UP001220324"/>
    </source>
</evidence>
<dbReference type="AlphaFoldDB" id="A0AAD6CVD8"/>
<keyword evidence="6" id="KW-0812">Transmembrane</keyword>
<dbReference type="PANTHER" id="PTHR12649:SF11">
    <property type="entry name" value="PEPTIDYL-TRNA HYDROLASE 2, MITOCHONDRIAL"/>
    <property type="match status" value="1"/>
</dbReference>
<organism evidence="7 8">
    <name type="scientific">Penicillium frequentans</name>
    <dbReference type="NCBI Taxonomy" id="3151616"/>
    <lineage>
        <taxon>Eukaryota</taxon>
        <taxon>Fungi</taxon>
        <taxon>Dikarya</taxon>
        <taxon>Ascomycota</taxon>
        <taxon>Pezizomycotina</taxon>
        <taxon>Eurotiomycetes</taxon>
        <taxon>Eurotiomycetidae</taxon>
        <taxon>Eurotiales</taxon>
        <taxon>Aspergillaceae</taxon>
        <taxon>Penicillium</taxon>
    </lineage>
</organism>
<evidence type="ECO:0000256" key="4">
    <source>
        <dbReference type="ARBA" id="ARBA00048707"/>
    </source>
</evidence>
<evidence type="ECO:0000256" key="5">
    <source>
        <dbReference type="SAM" id="MobiDB-lite"/>
    </source>
</evidence>
<evidence type="ECO:0000256" key="3">
    <source>
        <dbReference type="ARBA" id="ARBA00038050"/>
    </source>
</evidence>
<dbReference type="InterPro" id="IPR002833">
    <property type="entry name" value="PTH2"/>
</dbReference>
<dbReference type="InterPro" id="IPR023476">
    <property type="entry name" value="Pep_tRNA_hydro_II_dom_sf"/>
</dbReference>
<keyword evidence="6" id="KW-1133">Transmembrane helix</keyword>
<name>A0AAD6CVD8_9EURO</name>
<accession>A0AAD6CVD8</accession>
<comment type="catalytic activity">
    <reaction evidence="4">
        <text>an N-acyl-L-alpha-aminoacyl-tRNA + H2O = an N-acyl-L-amino acid + a tRNA + H(+)</text>
        <dbReference type="Rhea" id="RHEA:54448"/>
        <dbReference type="Rhea" id="RHEA-COMP:10123"/>
        <dbReference type="Rhea" id="RHEA-COMP:13883"/>
        <dbReference type="ChEBI" id="CHEBI:15377"/>
        <dbReference type="ChEBI" id="CHEBI:15378"/>
        <dbReference type="ChEBI" id="CHEBI:59874"/>
        <dbReference type="ChEBI" id="CHEBI:78442"/>
        <dbReference type="ChEBI" id="CHEBI:138191"/>
        <dbReference type="EC" id="3.1.1.29"/>
    </reaction>
</comment>
<protein>
    <recommendedName>
        <fullName evidence="1">peptidyl-tRNA hydrolase</fullName>
        <ecNumber evidence="1">3.1.1.29</ecNumber>
    </recommendedName>
</protein>
<dbReference type="FunFam" id="3.40.1490.10:FF:000001">
    <property type="entry name" value="Peptidyl-tRNA hydrolase 2"/>
    <property type="match status" value="1"/>
</dbReference>
<sequence>MAAQVPLDRIPPTTTAYVIATAILAGVTGYFIGQGSSLNLFKEKQGWPNGYDVKVHRDSSDEEDEAEADAESDEESEDEGNGEELAKFKDNVEEVKLVLVVRTDLGMTKGKIAAQASHATLACYKYFLTHAPDSQILRQWENGGQAKIALQIKGEDELLTLQAQAMSLGLCARVIQDAGRTQIASGSRTVLGVLGPKSIVDGVTGHLKLL</sequence>
<dbReference type="SUPFAM" id="SSF102462">
    <property type="entry name" value="Peptidyl-tRNA hydrolase II"/>
    <property type="match status" value="1"/>
</dbReference>
<evidence type="ECO:0000256" key="6">
    <source>
        <dbReference type="SAM" id="Phobius"/>
    </source>
</evidence>